<reference evidence="4" key="1">
    <citation type="journal article" date="2022" name="Plant J.">
        <title>Strategies of tolerance reflected in two North American maple genomes.</title>
        <authorList>
            <person name="McEvoy S.L."/>
            <person name="Sezen U.U."/>
            <person name="Trouern-Trend A."/>
            <person name="McMahon S.M."/>
            <person name="Schaberg P.G."/>
            <person name="Yang J."/>
            <person name="Wegrzyn J.L."/>
            <person name="Swenson N.G."/>
        </authorList>
    </citation>
    <scope>NUCLEOTIDE SEQUENCE</scope>
    <source>
        <strain evidence="4">NS2018</strain>
    </source>
</reference>
<dbReference type="InterPro" id="IPR027443">
    <property type="entry name" value="IPNS-like_sf"/>
</dbReference>
<dbReference type="SUPFAM" id="SSF51197">
    <property type="entry name" value="Clavaminate synthase-like"/>
    <property type="match status" value="1"/>
</dbReference>
<dbReference type="GO" id="GO:0046872">
    <property type="term" value="F:metal ion binding"/>
    <property type="evidence" value="ECO:0007669"/>
    <property type="project" value="UniProtKB-KW"/>
</dbReference>
<sequence>MEPNLTNLGSSLPVPYVQELAKEPLTAVPTRYVRPDQDPPFISSTTSSPEVPVIDLFRLLSGDSMKSELEKFHYACQEWGFFQLINHGVSNSLVEKVKVEVQEFFKLPMEEKNKYWQQAGELEGYGQAFVVSEEQKLDWADMFYLITLPTHFRKPHLFPKLPLPLRDTLEAYSTELRNLVMKS</sequence>
<proteinExistence type="predicted"/>
<dbReference type="EMBL" id="JAUESC010000385">
    <property type="protein sequence ID" value="KAK0579084.1"/>
    <property type="molecule type" value="Genomic_DNA"/>
</dbReference>
<gene>
    <name evidence="4" type="ORF">LWI29_020743</name>
</gene>
<evidence type="ECO:0000313" key="4">
    <source>
        <dbReference type="EMBL" id="KAK0579084.1"/>
    </source>
</evidence>
<organism evidence="4 5">
    <name type="scientific">Acer saccharum</name>
    <name type="common">Sugar maple</name>
    <dbReference type="NCBI Taxonomy" id="4024"/>
    <lineage>
        <taxon>Eukaryota</taxon>
        <taxon>Viridiplantae</taxon>
        <taxon>Streptophyta</taxon>
        <taxon>Embryophyta</taxon>
        <taxon>Tracheophyta</taxon>
        <taxon>Spermatophyta</taxon>
        <taxon>Magnoliopsida</taxon>
        <taxon>eudicotyledons</taxon>
        <taxon>Gunneridae</taxon>
        <taxon>Pentapetalae</taxon>
        <taxon>rosids</taxon>
        <taxon>malvids</taxon>
        <taxon>Sapindales</taxon>
        <taxon>Sapindaceae</taxon>
        <taxon>Hippocastanoideae</taxon>
        <taxon>Acereae</taxon>
        <taxon>Acer</taxon>
    </lineage>
</organism>
<keyword evidence="1" id="KW-0479">Metal-binding</keyword>
<comment type="caution">
    <text evidence="4">The sequence shown here is derived from an EMBL/GenBank/DDBJ whole genome shotgun (WGS) entry which is preliminary data.</text>
</comment>
<accession>A0AA39V8J1</accession>
<dbReference type="InterPro" id="IPR026992">
    <property type="entry name" value="DIOX_N"/>
</dbReference>
<dbReference type="Pfam" id="PF14226">
    <property type="entry name" value="DIOX_N"/>
    <property type="match status" value="1"/>
</dbReference>
<dbReference type="InterPro" id="IPR050295">
    <property type="entry name" value="Plant_2OG-oxidoreductases"/>
</dbReference>
<feature type="domain" description="Non-haem dioxygenase N-terminal" evidence="3">
    <location>
        <begin position="51"/>
        <end position="159"/>
    </location>
</feature>
<evidence type="ECO:0000259" key="3">
    <source>
        <dbReference type="Pfam" id="PF14226"/>
    </source>
</evidence>
<keyword evidence="2" id="KW-0408">Iron</keyword>
<evidence type="ECO:0000256" key="2">
    <source>
        <dbReference type="ARBA" id="ARBA00023004"/>
    </source>
</evidence>
<dbReference type="AlphaFoldDB" id="A0AA39V8J1"/>
<reference evidence="4" key="2">
    <citation type="submission" date="2023-06" db="EMBL/GenBank/DDBJ databases">
        <authorList>
            <person name="Swenson N.G."/>
            <person name="Wegrzyn J.L."/>
            <person name="Mcevoy S.L."/>
        </authorList>
    </citation>
    <scope>NUCLEOTIDE SEQUENCE</scope>
    <source>
        <strain evidence="4">NS2018</strain>
        <tissue evidence="4">Leaf</tissue>
    </source>
</reference>
<keyword evidence="5" id="KW-1185">Reference proteome</keyword>
<dbReference type="Proteomes" id="UP001168877">
    <property type="component" value="Unassembled WGS sequence"/>
</dbReference>
<dbReference type="Gene3D" id="2.60.120.330">
    <property type="entry name" value="B-lactam Antibiotic, Isopenicillin N Synthase, Chain"/>
    <property type="match status" value="1"/>
</dbReference>
<evidence type="ECO:0000256" key="1">
    <source>
        <dbReference type="ARBA" id="ARBA00022723"/>
    </source>
</evidence>
<name>A0AA39V8J1_ACESA</name>
<dbReference type="PANTHER" id="PTHR47991">
    <property type="entry name" value="OXOGLUTARATE/IRON-DEPENDENT DIOXYGENASE"/>
    <property type="match status" value="1"/>
</dbReference>
<protein>
    <recommendedName>
        <fullName evidence="3">Non-haem dioxygenase N-terminal domain-containing protein</fullName>
    </recommendedName>
</protein>
<evidence type="ECO:0000313" key="5">
    <source>
        <dbReference type="Proteomes" id="UP001168877"/>
    </source>
</evidence>